<sequence>LSDPYVKMYIMHKDRRLDKKKTTIKRRTRDPVWNESFIFDVPLDKIRDLTFVFNVMDYDRITQNELIGQVILGYRTTGSSLRHWTEMMNNPRKPVAQWHRLQDAL</sequence>
<keyword evidence="3" id="KW-1185">Reference proteome</keyword>
<protein>
    <recommendedName>
        <fullName evidence="1">C2 domain-containing protein</fullName>
    </recommendedName>
</protein>
<reference evidence="2 3" key="1">
    <citation type="journal article" date="2007" name="Science">
        <title>Sea anemone genome reveals ancestral eumetazoan gene repertoire and genomic organization.</title>
        <authorList>
            <person name="Putnam N.H."/>
            <person name="Srivastava M."/>
            <person name="Hellsten U."/>
            <person name="Dirks B."/>
            <person name="Chapman J."/>
            <person name="Salamov A."/>
            <person name="Terry A."/>
            <person name="Shapiro H."/>
            <person name="Lindquist E."/>
            <person name="Kapitonov V.V."/>
            <person name="Jurka J."/>
            <person name="Genikhovich G."/>
            <person name="Grigoriev I.V."/>
            <person name="Lucas S.M."/>
            <person name="Steele R.E."/>
            <person name="Finnerty J.R."/>
            <person name="Technau U."/>
            <person name="Martindale M.Q."/>
            <person name="Rokhsar D.S."/>
        </authorList>
    </citation>
    <scope>NUCLEOTIDE SEQUENCE [LARGE SCALE GENOMIC DNA]</scope>
    <source>
        <strain evidence="3">CH2 X CH6</strain>
    </source>
</reference>
<dbReference type="InterPro" id="IPR000008">
    <property type="entry name" value="C2_dom"/>
</dbReference>
<gene>
    <name evidence="2" type="ORF">NEMVEDRAFT_v1g146041</name>
</gene>
<feature type="domain" description="C2" evidence="1">
    <location>
        <begin position="1"/>
        <end position="99"/>
    </location>
</feature>
<accession>A7T4W7</accession>
<feature type="non-terminal residue" evidence="2">
    <location>
        <position position="1"/>
    </location>
</feature>
<dbReference type="Proteomes" id="UP000001593">
    <property type="component" value="Unassembled WGS sequence"/>
</dbReference>
<dbReference type="HOGENOM" id="CLU_023008_5_2_1"/>
<dbReference type="InParanoid" id="A7T4W7"/>
<dbReference type="AlphaFoldDB" id="A7T4W7"/>
<proteinExistence type="predicted"/>
<dbReference type="OMA" id="ACHEQWA"/>
<dbReference type="PANTHER" id="PTHR10024:SF344">
    <property type="entry name" value="SYNAPTOTAGMIN-7"/>
    <property type="match status" value="1"/>
</dbReference>
<evidence type="ECO:0000313" key="2">
    <source>
        <dbReference type="EMBL" id="EDO28994.1"/>
    </source>
</evidence>
<dbReference type="STRING" id="45351.A7T4W7"/>
<evidence type="ECO:0000313" key="3">
    <source>
        <dbReference type="Proteomes" id="UP000001593"/>
    </source>
</evidence>
<dbReference type="SUPFAM" id="SSF49562">
    <property type="entry name" value="C2 domain (Calcium/lipid-binding domain, CaLB)"/>
    <property type="match status" value="1"/>
</dbReference>
<dbReference type="SMART" id="SM00239">
    <property type="entry name" value="C2"/>
    <property type="match status" value="1"/>
</dbReference>
<dbReference type="eggNOG" id="KOG1028">
    <property type="taxonomic scope" value="Eukaryota"/>
</dbReference>
<dbReference type="Pfam" id="PF00168">
    <property type="entry name" value="C2"/>
    <property type="match status" value="1"/>
</dbReference>
<dbReference type="PANTHER" id="PTHR10024">
    <property type="entry name" value="SYNAPTOTAGMIN"/>
    <property type="match status" value="1"/>
</dbReference>
<dbReference type="EMBL" id="DS470982">
    <property type="protein sequence ID" value="EDO28994.1"/>
    <property type="molecule type" value="Genomic_DNA"/>
</dbReference>
<dbReference type="PROSITE" id="PS50004">
    <property type="entry name" value="C2"/>
    <property type="match status" value="1"/>
</dbReference>
<dbReference type="InterPro" id="IPR035892">
    <property type="entry name" value="C2_domain_sf"/>
</dbReference>
<name>A7T4W7_NEMVE</name>
<organism evidence="2 3">
    <name type="scientific">Nematostella vectensis</name>
    <name type="common">Starlet sea anemone</name>
    <dbReference type="NCBI Taxonomy" id="45351"/>
    <lineage>
        <taxon>Eukaryota</taxon>
        <taxon>Metazoa</taxon>
        <taxon>Cnidaria</taxon>
        <taxon>Anthozoa</taxon>
        <taxon>Hexacorallia</taxon>
        <taxon>Actiniaria</taxon>
        <taxon>Edwardsiidae</taxon>
        <taxon>Nematostella</taxon>
    </lineage>
</organism>
<dbReference type="PhylomeDB" id="A7T4W7"/>
<evidence type="ECO:0000259" key="1">
    <source>
        <dbReference type="PROSITE" id="PS50004"/>
    </source>
</evidence>
<dbReference type="Gene3D" id="2.60.40.150">
    <property type="entry name" value="C2 domain"/>
    <property type="match status" value="1"/>
</dbReference>